<organism evidence="2 3">
    <name type="scientific">Mycolicibacterium moriokaense</name>
    <dbReference type="NCBI Taxonomy" id="39691"/>
    <lineage>
        <taxon>Bacteria</taxon>
        <taxon>Bacillati</taxon>
        <taxon>Actinomycetota</taxon>
        <taxon>Actinomycetes</taxon>
        <taxon>Mycobacteriales</taxon>
        <taxon>Mycobacteriaceae</taxon>
        <taxon>Mycolicibacterium</taxon>
    </lineage>
</organism>
<dbReference type="PROSITE" id="PS51819">
    <property type="entry name" value="VOC"/>
    <property type="match status" value="1"/>
</dbReference>
<dbReference type="OrthoDB" id="9792323at2"/>
<keyword evidence="3" id="KW-1185">Reference proteome</keyword>
<dbReference type="PANTHER" id="PTHR36503:SF3">
    <property type="entry name" value="BLR0126 PROTEIN"/>
    <property type="match status" value="1"/>
</dbReference>
<protein>
    <recommendedName>
        <fullName evidence="1">VOC domain-containing protein</fullName>
    </recommendedName>
</protein>
<name>A0A318HCK6_9MYCO</name>
<dbReference type="Gene3D" id="3.10.180.10">
    <property type="entry name" value="2,3-Dihydroxybiphenyl 1,2-Dioxygenase, domain 1"/>
    <property type="match status" value="1"/>
</dbReference>
<dbReference type="InterPro" id="IPR029068">
    <property type="entry name" value="Glyas_Bleomycin-R_OHBP_Dase"/>
</dbReference>
<comment type="caution">
    <text evidence="2">The sequence shown here is derived from an EMBL/GenBank/DDBJ whole genome shotgun (WGS) entry which is preliminary data.</text>
</comment>
<evidence type="ECO:0000313" key="3">
    <source>
        <dbReference type="Proteomes" id="UP000247781"/>
    </source>
</evidence>
<dbReference type="InterPro" id="IPR004360">
    <property type="entry name" value="Glyas_Fos-R_dOase_dom"/>
</dbReference>
<feature type="domain" description="VOC" evidence="1">
    <location>
        <begin position="7"/>
        <end position="130"/>
    </location>
</feature>
<reference evidence="2 3" key="2">
    <citation type="submission" date="2018-06" db="EMBL/GenBank/DDBJ databases">
        <title>Sequencing of bacterial isolates from soil warming experiment in Harvard Forest, Massachusetts, USA.</title>
        <authorList>
            <person name="Deangelis K.PhD."/>
        </authorList>
    </citation>
    <scope>NUCLEOTIDE SEQUENCE [LARGE SCALE GENOMIC DNA]</scope>
    <source>
        <strain evidence="2 3">GAS496</strain>
    </source>
</reference>
<dbReference type="AlphaFoldDB" id="A0A318HCK6"/>
<evidence type="ECO:0000313" key="2">
    <source>
        <dbReference type="EMBL" id="PXX06305.1"/>
    </source>
</evidence>
<evidence type="ECO:0000259" key="1">
    <source>
        <dbReference type="PROSITE" id="PS51819"/>
    </source>
</evidence>
<gene>
    <name evidence="2" type="ORF">C8E89_11478</name>
</gene>
<dbReference type="PANTHER" id="PTHR36503">
    <property type="entry name" value="BLR2520 PROTEIN"/>
    <property type="match status" value="1"/>
</dbReference>
<dbReference type="EMBL" id="QJJU01000014">
    <property type="protein sequence ID" value="PXX06305.1"/>
    <property type="molecule type" value="Genomic_DNA"/>
</dbReference>
<dbReference type="Pfam" id="PF00903">
    <property type="entry name" value="Glyoxalase"/>
    <property type="match status" value="1"/>
</dbReference>
<dbReference type="Proteomes" id="UP000247781">
    <property type="component" value="Unassembled WGS sequence"/>
</dbReference>
<reference evidence="3" key="1">
    <citation type="submission" date="2018-05" db="EMBL/GenBank/DDBJ databases">
        <authorList>
            <person name="Deangelis K."/>
            <person name="Huntemann M."/>
            <person name="Clum A."/>
            <person name="Pillay M."/>
            <person name="Palaniappan K."/>
            <person name="Varghese N."/>
            <person name="Mikhailova N."/>
            <person name="Stamatis D."/>
            <person name="Reddy T."/>
            <person name="Daum C."/>
            <person name="Shapiro N."/>
            <person name="Ivanova N."/>
            <person name="Kyrpides N."/>
            <person name="Woyke T."/>
        </authorList>
    </citation>
    <scope>NUCLEOTIDE SEQUENCE [LARGE SCALE GENOMIC DNA]</scope>
    <source>
        <strain evidence="3">GAS496</strain>
    </source>
</reference>
<sequence>MKTSAPLANLITLGARDFDSLRDFYRNLGWPPIIDDGQFAAFELRGIVLALFPINQLAHDGNAEPEPGTGGIRFTIGIMVDAPGEVDRLTEQMRTAGARVTKEPVDAEFFTGRSAYLCDPEGNYFEIAWADEPDNPVLAAARRAAGA</sequence>
<proteinExistence type="predicted"/>
<accession>A0A318HCK6</accession>
<dbReference type="SUPFAM" id="SSF54593">
    <property type="entry name" value="Glyoxalase/Bleomycin resistance protein/Dihydroxybiphenyl dioxygenase"/>
    <property type="match status" value="1"/>
</dbReference>
<dbReference type="RefSeq" id="WP_110317918.1">
    <property type="nucleotide sequence ID" value="NZ_QJJU01000014.1"/>
</dbReference>
<dbReference type="InterPro" id="IPR037523">
    <property type="entry name" value="VOC_core"/>
</dbReference>